<feature type="signal peptide" evidence="2">
    <location>
        <begin position="1"/>
        <end position="24"/>
    </location>
</feature>
<feature type="region of interest" description="Disordered" evidence="1">
    <location>
        <begin position="30"/>
        <end position="67"/>
    </location>
</feature>
<organism evidence="3 4">
    <name type="scientific">Paenibacillus ginsengarvi</name>
    <dbReference type="NCBI Taxonomy" id="400777"/>
    <lineage>
        <taxon>Bacteria</taxon>
        <taxon>Bacillati</taxon>
        <taxon>Bacillota</taxon>
        <taxon>Bacilli</taxon>
        <taxon>Bacillales</taxon>
        <taxon>Paenibacillaceae</taxon>
        <taxon>Paenibacillus</taxon>
    </lineage>
</organism>
<dbReference type="RefSeq" id="WP_120748023.1">
    <property type="nucleotide sequence ID" value="NZ_RBAH01000009.1"/>
</dbReference>
<gene>
    <name evidence="3" type="ORF">D7M11_14920</name>
</gene>
<dbReference type="InterPro" id="IPR046720">
    <property type="entry name" value="DUF6612"/>
</dbReference>
<keyword evidence="2" id="KW-0732">Signal</keyword>
<dbReference type="Proteomes" id="UP000282311">
    <property type="component" value="Unassembled WGS sequence"/>
</dbReference>
<proteinExistence type="predicted"/>
<keyword evidence="4" id="KW-1185">Reference proteome</keyword>
<dbReference type="OrthoDB" id="1957331at2"/>
<evidence type="ECO:0000313" key="4">
    <source>
        <dbReference type="Proteomes" id="UP000282311"/>
    </source>
</evidence>
<reference evidence="3 4" key="1">
    <citation type="journal article" date="2007" name="Int. J. Syst. Evol. Microbiol.">
        <title>Paenibacillus ginsengarvi sp. nov., isolated from soil from ginseng cultivation.</title>
        <authorList>
            <person name="Yoon M.H."/>
            <person name="Ten L.N."/>
            <person name="Im W.T."/>
        </authorList>
    </citation>
    <scope>NUCLEOTIDE SEQUENCE [LARGE SCALE GENOMIC DNA]</scope>
    <source>
        <strain evidence="3 4">KCTC 13059</strain>
    </source>
</reference>
<dbReference type="PROSITE" id="PS51257">
    <property type="entry name" value="PROKAR_LIPOPROTEIN"/>
    <property type="match status" value="1"/>
</dbReference>
<feature type="chain" id="PRO_5039576886" description="LppX_LprAFG lipoprotein" evidence="2">
    <location>
        <begin position="25"/>
        <end position="307"/>
    </location>
</feature>
<dbReference type="EMBL" id="RBAH01000009">
    <property type="protein sequence ID" value="RKN84287.1"/>
    <property type="molecule type" value="Genomic_DNA"/>
</dbReference>
<comment type="caution">
    <text evidence="3">The sequence shown here is derived from an EMBL/GenBank/DDBJ whole genome shotgun (WGS) entry which is preliminary data.</text>
</comment>
<evidence type="ECO:0000256" key="1">
    <source>
        <dbReference type="SAM" id="MobiDB-lite"/>
    </source>
</evidence>
<dbReference type="AlphaFoldDB" id="A0A3B0CJ07"/>
<evidence type="ECO:0008006" key="5">
    <source>
        <dbReference type="Google" id="ProtNLM"/>
    </source>
</evidence>
<dbReference type="Gene3D" id="2.50.20.20">
    <property type="match status" value="1"/>
</dbReference>
<evidence type="ECO:0000256" key="2">
    <source>
        <dbReference type="SAM" id="SignalP"/>
    </source>
</evidence>
<name>A0A3B0CJ07_9BACL</name>
<evidence type="ECO:0000313" key="3">
    <source>
        <dbReference type="EMBL" id="RKN84287.1"/>
    </source>
</evidence>
<protein>
    <recommendedName>
        <fullName evidence="5">LppX_LprAFG lipoprotein</fullName>
    </recommendedName>
</protein>
<dbReference type="Pfam" id="PF20316">
    <property type="entry name" value="DUF6612"/>
    <property type="match status" value="1"/>
</dbReference>
<sequence>MKKRNKWLQTGAVAVLAASLLVLAACGQKPEGSGAAPVSSPVGTETAVKAPETAKPADQPKKANASDVIQKTMEAASKLDSFTTNMNMKQTMEQAGNKTDMQSVIAMDVVMKPQMSFKQTMSMNMLGQDIKMESYMTKDGFFMKEPTTGQWMKLPKEQSDLMLSAVSSDQLDPSKQLEKLKPFLNDFVLTESGDDYTVKLTAGGDKFNEFIKNEMKSYMNSNPNMEKLLEQNMSAIKITSVDYTFTVDKKTQYPKSMKVNMDLEMDIQGQKMRLVQNIDGTYSNHNGIKEIALPKEALEAKAVGAAN</sequence>
<accession>A0A3B0CJ07</accession>